<protein>
    <submittedName>
        <fullName evidence="2">Phosphotransferase enzyme family</fullName>
    </submittedName>
</protein>
<sequence length="336" mass="38134">MVDNFPVLNWKNDEYYSQHPSRKQVRDACLQRVDWTALCEYASSLNAGKPCRFLDQSTIGGVHLIRILSFGDTQWIARVQLEPSTPTTESLLRAEIDTKELIRARTDIPVPKVYGYKLHDANSIRAAFILMEFLPGSSAMDADGGYEVHHGSILPERRSFFYKQVASIQVQLASIRLPKIGTVIKRDNNSVDIGPIPGLGRPFSTATEFFKAWAKHAKFPLSDRDIREFTKNGPTEEILSSIHNFPRRLRKLASRISINDIGPFPLYHPDFYHSNIIVDGSFRVLGVIDWEGACTIPWDLVEPPLFLGIVPPAMDDPRNYKENGQPWDEDSIQRLN</sequence>
<comment type="caution">
    <text evidence="2">The sequence shown here is derived from an EMBL/GenBank/DDBJ whole genome shotgun (WGS) entry which is preliminary data.</text>
</comment>
<dbReference type="GO" id="GO:0016740">
    <property type="term" value="F:transferase activity"/>
    <property type="evidence" value="ECO:0007669"/>
    <property type="project" value="UniProtKB-KW"/>
</dbReference>
<keyword evidence="3" id="KW-1185">Reference proteome</keyword>
<dbReference type="PANTHER" id="PTHR21310:SF15">
    <property type="entry name" value="AMINOGLYCOSIDE PHOSPHOTRANSFERASE DOMAIN-CONTAINING PROTEIN"/>
    <property type="match status" value="1"/>
</dbReference>
<dbReference type="AlphaFoldDB" id="A0A3A2ZPH2"/>
<dbReference type="SUPFAM" id="SSF56112">
    <property type="entry name" value="Protein kinase-like (PK-like)"/>
    <property type="match status" value="1"/>
</dbReference>
<dbReference type="Pfam" id="PF01636">
    <property type="entry name" value="APH"/>
    <property type="match status" value="1"/>
</dbReference>
<dbReference type="STRING" id="2070753.A0A3A2ZPH2"/>
<evidence type="ECO:0000259" key="1">
    <source>
        <dbReference type="Pfam" id="PF01636"/>
    </source>
</evidence>
<dbReference type="InterPro" id="IPR051678">
    <property type="entry name" value="AGP_Transferase"/>
</dbReference>
<evidence type="ECO:0000313" key="3">
    <source>
        <dbReference type="Proteomes" id="UP000266188"/>
    </source>
</evidence>
<dbReference type="Gene3D" id="3.90.1200.10">
    <property type="match status" value="1"/>
</dbReference>
<dbReference type="InterPro" id="IPR002575">
    <property type="entry name" value="Aminoglycoside_PTrfase"/>
</dbReference>
<gene>
    <name evidence="2" type="ORF">PHISCL_02560</name>
</gene>
<dbReference type="Proteomes" id="UP000266188">
    <property type="component" value="Unassembled WGS sequence"/>
</dbReference>
<reference evidence="3" key="1">
    <citation type="submission" date="2017-02" db="EMBL/GenBank/DDBJ databases">
        <authorList>
            <person name="Tafer H."/>
            <person name="Lopandic K."/>
        </authorList>
    </citation>
    <scope>NUCLEOTIDE SEQUENCE [LARGE SCALE GENOMIC DNA]</scope>
    <source>
        <strain evidence="3">CBS 366.77</strain>
    </source>
</reference>
<dbReference type="OrthoDB" id="10003767at2759"/>
<feature type="domain" description="Aminoglycoside phosphotransferase" evidence="1">
    <location>
        <begin position="87"/>
        <end position="297"/>
    </location>
</feature>
<evidence type="ECO:0000313" key="2">
    <source>
        <dbReference type="EMBL" id="RJE25089.1"/>
    </source>
</evidence>
<dbReference type="EMBL" id="MVGC01000058">
    <property type="protein sequence ID" value="RJE25089.1"/>
    <property type="molecule type" value="Genomic_DNA"/>
</dbReference>
<dbReference type="PANTHER" id="PTHR21310">
    <property type="entry name" value="AMINOGLYCOSIDE PHOSPHOTRANSFERASE-RELATED-RELATED"/>
    <property type="match status" value="1"/>
</dbReference>
<accession>A0A3A2ZPH2</accession>
<name>A0A3A2ZPH2_9EURO</name>
<dbReference type="InterPro" id="IPR011009">
    <property type="entry name" value="Kinase-like_dom_sf"/>
</dbReference>
<proteinExistence type="predicted"/>
<keyword evidence="2" id="KW-0808">Transferase</keyword>
<organism evidence="2 3">
    <name type="scientific">Aspergillus sclerotialis</name>
    <dbReference type="NCBI Taxonomy" id="2070753"/>
    <lineage>
        <taxon>Eukaryota</taxon>
        <taxon>Fungi</taxon>
        <taxon>Dikarya</taxon>
        <taxon>Ascomycota</taxon>
        <taxon>Pezizomycotina</taxon>
        <taxon>Eurotiomycetes</taxon>
        <taxon>Eurotiomycetidae</taxon>
        <taxon>Eurotiales</taxon>
        <taxon>Aspergillaceae</taxon>
        <taxon>Aspergillus</taxon>
        <taxon>Aspergillus subgen. Polypaecilum</taxon>
    </lineage>
</organism>